<evidence type="ECO:0000256" key="1">
    <source>
        <dbReference type="ARBA" id="ARBA00004445"/>
    </source>
</evidence>
<dbReference type="InterPro" id="IPR008213">
    <property type="entry name" value="CpcD-like_dom"/>
</dbReference>
<dbReference type="PROSITE" id="PS51441">
    <property type="entry name" value="CPCD_LIKE"/>
    <property type="match status" value="1"/>
</dbReference>
<evidence type="ECO:0000256" key="2">
    <source>
        <dbReference type="ARBA" id="ARBA00022549"/>
    </source>
</evidence>
<reference evidence="8 9" key="1">
    <citation type="submission" date="2008-07" db="EMBL/GenBank/DDBJ databases">
        <authorList>
            <person name="Tandeau de Marsac N."/>
            <person name="Ferriera S."/>
            <person name="Johnson J."/>
            <person name="Kravitz S."/>
            <person name="Beeson K."/>
            <person name="Sutton G."/>
            <person name="Rogers Y.-H."/>
            <person name="Friedman R."/>
            <person name="Frazier M."/>
            <person name="Venter J.C."/>
        </authorList>
    </citation>
    <scope>NUCLEOTIDE SEQUENCE [LARGE SCALE GENOMIC DNA]</scope>
    <source>
        <strain evidence="8 9">PCC 7420</strain>
    </source>
</reference>
<evidence type="ECO:0000256" key="6">
    <source>
        <dbReference type="PROSITE-ProRule" id="PRU00771"/>
    </source>
</evidence>
<evidence type="ECO:0000259" key="7">
    <source>
        <dbReference type="PROSITE" id="PS51441"/>
    </source>
</evidence>
<sequence length="132" mass="14989">MLDNRYFIYEVVGLRQSAATDTLNYPIRRSSSVFIRVPYSRMNQTMRRISQLGGKIVSIRSLTPNTEAQSSFAWWVEIVTAEPAVTYYFGPFDSPEEAASYEAGYIEDLEQEGAQGIAVTVKWCKPDNLTIF</sequence>
<evidence type="ECO:0000313" key="8">
    <source>
        <dbReference type="EMBL" id="EDX74303.1"/>
    </source>
</evidence>
<keyword evidence="9" id="KW-1185">Reference proteome</keyword>
<organism evidence="8 9">
    <name type="scientific">Coleofasciculus chthonoplastes PCC 7420</name>
    <dbReference type="NCBI Taxonomy" id="118168"/>
    <lineage>
        <taxon>Bacteria</taxon>
        <taxon>Bacillati</taxon>
        <taxon>Cyanobacteriota</taxon>
        <taxon>Cyanophyceae</taxon>
        <taxon>Coleofasciculales</taxon>
        <taxon>Coleofasciculaceae</taxon>
        <taxon>Coleofasciculus</taxon>
    </lineage>
</organism>
<gene>
    <name evidence="8" type="ORF">MC7420_3827</name>
</gene>
<comment type="subcellular location">
    <subcellularLocation>
        <location evidence="1">Cellular thylakoid membrane</location>
        <topology evidence="1">Peripheral membrane protein</topology>
        <orientation evidence="1">Cytoplasmic side</orientation>
    </subcellularLocation>
</comment>
<keyword evidence="4" id="KW-0793">Thylakoid</keyword>
<dbReference type="Pfam" id="PF08846">
    <property type="entry name" value="DUF1816"/>
    <property type="match status" value="1"/>
</dbReference>
<keyword evidence="2" id="KW-0042">Antenna complex</keyword>
<name>B4VUI9_9CYAN</name>
<dbReference type="STRING" id="118168.MC7420_3827"/>
<dbReference type="Proteomes" id="UP000003835">
    <property type="component" value="Unassembled WGS sequence"/>
</dbReference>
<dbReference type="HOGENOM" id="CLU_1852910_0_0_3"/>
<evidence type="ECO:0000256" key="5">
    <source>
        <dbReference type="ARBA" id="ARBA00023136"/>
    </source>
</evidence>
<dbReference type="Pfam" id="PF01383">
    <property type="entry name" value="CpcD"/>
    <property type="match status" value="1"/>
</dbReference>
<feature type="domain" description="CpcD-like" evidence="7">
    <location>
        <begin position="4"/>
        <end position="62"/>
    </location>
</feature>
<dbReference type="EMBL" id="DS989853">
    <property type="protein sequence ID" value="EDX74303.1"/>
    <property type="molecule type" value="Genomic_DNA"/>
</dbReference>
<dbReference type="AlphaFoldDB" id="B4VUI9"/>
<keyword evidence="5" id="KW-0472">Membrane</keyword>
<protein>
    <submittedName>
        <fullName evidence="8">Conserved domain protein</fullName>
    </submittedName>
</protein>
<accession>B4VUI9</accession>
<dbReference type="InterPro" id="IPR014945">
    <property type="entry name" value="DUF1816"/>
</dbReference>
<dbReference type="eggNOG" id="COG0369">
    <property type="taxonomic scope" value="Bacteria"/>
</dbReference>
<dbReference type="SMART" id="SM01094">
    <property type="entry name" value="CpcD"/>
    <property type="match status" value="1"/>
</dbReference>
<proteinExistence type="predicted"/>
<dbReference type="GO" id="GO:0031676">
    <property type="term" value="C:plasma membrane-derived thylakoid membrane"/>
    <property type="evidence" value="ECO:0007669"/>
    <property type="project" value="UniProtKB-SubCell"/>
</dbReference>
<evidence type="ECO:0000256" key="4">
    <source>
        <dbReference type="ARBA" id="ARBA00023078"/>
    </source>
</evidence>
<evidence type="ECO:0000313" key="9">
    <source>
        <dbReference type="Proteomes" id="UP000003835"/>
    </source>
</evidence>
<keyword evidence="3 6" id="KW-0605">Phycobilisome</keyword>
<evidence type="ECO:0000256" key="3">
    <source>
        <dbReference type="ARBA" id="ARBA00022738"/>
    </source>
</evidence>
<dbReference type="GO" id="GO:0030089">
    <property type="term" value="C:phycobilisome"/>
    <property type="evidence" value="ECO:0007669"/>
    <property type="project" value="UniProtKB-UniRule"/>
</dbReference>